<dbReference type="GO" id="GO:0046872">
    <property type="term" value="F:metal ion binding"/>
    <property type="evidence" value="ECO:0007669"/>
    <property type="project" value="UniProtKB-KW"/>
</dbReference>
<evidence type="ECO:0000256" key="2">
    <source>
        <dbReference type="ARBA" id="ARBA00022723"/>
    </source>
</evidence>
<dbReference type="Gene3D" id="3.40.5.90">
    <property type="entry name" value="CDGSH iron-sulfur domain, mitoNEET-type"/>
    <property type="match status" value="1"/>
</dbReference>
<proteinExistence type="predicted"/>
<protein>
    <recommendedName>
        <fullName evidence="5">Iron-binding zinc finger CDGSH type domain-containing protein</fullName>
    </recommendedName>
</protein>
<dbReference type="Proteomes" id="UP000628079">
    <property type="component" value="Unassembled WGS sequence"/>
</dbReference>
<comment type="caution">
    <text evidence="6">The sequence shown here is derived from an EMBL/GenBank/DDBJ whole genome shotgun (WGS) entry which is preliminary data.</text>
</comment>
<dbReference type="Pfam" id="PF09360">
    <property type="entry name" value="zf-CDGSH"/>
    <property type="match status" value="1"/>
</dbReference>
<evidence type="ECO:0000256" key="4">
    <source>
        <dbReference type="ARBA" id="ARBA00023014"/>
    </source>
</evidence>
<dbReference type="AlphaFoldDB" id="A0A8H9KSR6"/>
<accession>A0A8H9KSR6</accession>
<keyword evidence="3" id="KW-0408">Iron</keyword>
<dbReference type="GO" id="GO:0005737">
    <property type="term" value="C:cytoplasm"/>
    <property type="evidence" value="ECO:0007669"/>
    <property type="project" value="UniProtKB-ARBA"/>
</dbReference>
<evidence type="ECO:0000313" key="7">
    <source>
        <dbReference type="Proteomes" id="UP000628079"/>
    </source>
</evidence>
<name>A0A8H9KSR6_9MICO</name>
<feature type="domain" description="Iron-binding zinc finger CDGSH type" evidence="5">
    <location>
        <begin position="24"/>
        <end position="68"/>
    </location>
</feature>
<keyword evidence="2" id="KW-0479">Metal-binding</keyword>
<reference evidence="6" key="1">
    <citation type="journal article" date="2014" name="Int. J. Syst. Evol. Microbiol.">
        <title>Complete genome sequence of Corynebacterium casei LMG S-19264T (=DSM 44701T), isolated from a smear-ripened cheese.</title>
        <authorList>
            <consortium name="US DOE Joint Genome Institute (JGI-PGF)"/>
            <person name="Walter F."/>
            <person name="Albersmeier A."/>
            <person name="Kalinowski J."/>
            <person name="Ruckert C."/>
        </authorList>
    </citation>
    <scope>NUCLEOTIDE SEQUENCE</scope>
    <source>
        <strain evidence="6">CGMCC 1.10749</strain>
    </source>
</reference>
<reference evidence="6" key="2">
    <citation type="submission" date="2020-09" db="EMBL/GenBank/DDBJ databases">
        <authorList>
            <person name="Sun Q."/>
            <person name="Zhou Y."/>
        </authorList>
    </citation>
    <scope>NUCLEOTIDE SEQUENCE</scope>
    <source>
        <strain evidence="6">CGMCC 1.10749</strain>
    </source>
</reference>
<evidence type="ECO:0000259" key="5">
    <source>
        <dbReference type="SMART" id="SM00704"/>
    </source>
</evidence>
<gene>
    <name evidence="6" type="ORF">GCM10011314_20010</name>
</gene>
<dbReference type="InterPro" id="IPR018967">
    <property type="entry name" value="FeS-contain_CDGSH-typ"/>
</dbReference>
<keyword evidence="4" id="KW-0411">Iron-sulfur</keyword>
<dbReference type="GO" id="GO:0051537">
    <property type="term" value="F:2 iron, 2 sulfur cluster binding"/>
    <property type="evidence" value="ECO:0007669"/>
    <property type="project" value="UniProtKB-KW"/>
</dbReference>
<dbReference type="InterPro" id="IPR042216">
    <property type="entry name" value="MitoNEET_CISD"/>
</dbReference>
<dbReference type="SMART" id="SM00704">
    <property type="entry name" value="ZnF_CDGSH"/>
    <property type="match status" value="1"/>
</dbReference>
<evidence type="ECO:0000256" key="3">
    <source>
        <dbReference type="ARBA" id="ARBA00023004"/>
    </source>
</evidence>
<organism evidence="6 7">
    <name type="scientific">Knoellia flava</name>
    <dbReference type="NCBI Taxonomy" id="913969"/>
    <lineage>
        <taxon>Bacteria</taxon>
        <taxon>Bacillati</taxon>
        <taxon>Actinomycetota</taxon>
        <taxon>Actinomycetes</taxon>
        <taxon>Micrococcales</taxon>
        <taxon>Intrasporangiaceae</taxon>
        <taxon>Knoellia</taxon>
    </lineage>
</organism>
<dbReference type="EMBL" id="BMEA01000002">
    <property type="protein sequence ID" value="GGB80394.1"/>
    <property type="molecule type" value="Genomic_DNA"/>
</dbReference>
<keyword evidence="1" id="KW-0001">2Fe-2S</keyword>
<evidence type="ECO:0000256" key="1">
    <source>
        <dbReference type="ARBA" id="ARBA00022714"/>
    </source>
</evidence>
<sequence length="79" mass="8392">MTTTGREARVNRVVVTGEGPVLVEGPVEVVTPDGEVVRSDRGTVALCTCRRSRIAPFCDTSHRDKVRAGRGAPADGEKS</sequence>
<evidence type="ECO:0000313" key="6">
    <source>
        <dbReference type="EMBL" id="GGB80394.1"/>
    </source>
</evidence>